<dbReference type="EMBL" id="JABXBU010002072">
    <property type="protein sequence ID" value="KAF8777107.1"/>
    <property type="molecule type" value="Genomic_DNA"/>
</dbReference>
<reference evidence="1" key="1">
    <citation type="journal article" date="2020" name="bioRxiv">
        <title>Chromosome-level reference genome of the European wasp spider Argiope bruennichi: a resource for studies on range expansion and evolutionary adaptation.</title>
        <authorList>
            <person name="Sheffer M.M."/>
            <person name="Hoppe A."/>
            <person name="Krehenwinkel H."/>
            <person name="Uhl G."/>
            <person name="Kuss A.W."/>
            <person name="Jensen L."/>
            <person name="Jensen C."/>
            <person name="Gillespie R.G."/>
            <person name="Hoff K.J."/>
            <person name="Prost S."/>
        </authorList>
    </citation>
    <scope>NUCLEOTIDE SEQUENCE</scope>
</reference>
<protein>
    <submittedName>
        <fullName evidence="1">Uncharacterized protein</fullName>
    </submittedName>
</protein>
<proteinExistence type="predicted"/>
<reference evidence="1" key="2">
    <citation type="submission" date="2020-06" db="EMBL/GenBank/DDBJ databases">
        <authorList>
            <person name="Sheffer M."/>
        </authorList>
    </citation>
    <scope>NUCLEOTIDE SEQUENCE</scope>
</reference>
<dbReference type="AlphaFoldDB" id="A0A8T0EMZ9"/>
<evidence type="ECO:0000313" key="2">
    <source>
        <dbReference type="Proteomes" id="UP000807504"/>
    </source>
</evidence>
<comment type="caution">
    <text evidence="1">The sequence shown here is derived from an EMBL/GenBank/DDBJ whole genome shotgun (WGS) entry which is preliminary data.</text>
</comment>
<accession>A0A8T0EMZ9</accession>
<gene>
    <name evidence="1" type="ORF">HNY73_014028</name>
</gene>
<evidence type="ECO:0000313" key="1">
    <source>
        <dbReference type="EMBL" id="KAF8777107.1"/>
    </source>
</evidence>
<sequence length="127" mass="14902">MTVNPNEYDKYKKCWAYATCSSDGPESEEMENCFKKLKPEEVKSAYQFVNNNYFNYKSDDIPGAIKEFCSYDDATKREASNKTLNGMLDFEKKICENSDMAGECSRCKEYFDCFFSHLNQYHQQKKC</sequence>
<keyword evidence="2" id="KW-1185">Reference proteome</keyword>
<name>A0A8T0EMZ9_ARGBR</name>
<organism evidence="1 2">
    <name type="scientific">Argiope bruennichi</name>
    <name type="common">Wasp spider</name>
    <name type="synonym">Aranea bruennichi</name>
    <dbReference type="NCBI Taxonomy" id="94029"/>
    <lineage>
        <taxon>Eukaryota</taxon>
        <taxon>Metazoa</taxon>
        <taxon>Ecdysozoa</taxon>
        <taxon>Arthropoda</taxon>
        <taxon>Chelicerata</taxon>
        <taxon>Arachnida</taxon>
        <taxon>Araneae</taxon>
        <taxon>Araneomorphae</taxon>
        <taxon>Entelegynae</taxon>
        <taxon>Araneoidea</taxon>
        <taxon>Araneidae</taxon>
        <taxon>Argiope</taxon>
    </lineage>
</organism>
<dbReference type="Proteomes" id="UP000807504">
    <property type="component" value="Unassembled WGS sequence"/>
</dbReference>